<protein>
    <submittedName>
        <fullName evidence="1">Uncharacterized protein</fullName>
    </submittedName>
</protein>
<proteinExistence type="predicted"/>
<evidence type="ECO:0000313" key="1">
    <source>
        <dbReference type="EMBL" id="KIC12671.1"/>
    </source>
</evidence>
<gene>
    <name evidence="1" type="ORF">MCC93_04060</name>
    <name evidence="2" type="ORF">MON37_04095</name>
</gene>
<dbReference type="RefSeq" id="WP_039405281.1">
    <property type="nucleotide sequence ID" value="NZ_CP094242.1"/>
</dbReference>
<sequence>MGKIKNYIEFKKLFKNITEKFVRDLDITLIEAAEYSIIEFEIYLSEYPEDSTFIFTAWAIYLLENNCLNERGKDNFFIAEMKKCYQQTNLDRIKSIYSSSDYHIFAKDVNKIQQTFKLNLANIMQQE</sequence>
<dbReference type="Proteomes" id="UP000031390">
    <property type="component" value="Unassembled WGS sequence"/>
</dbReference>
<keyword evidence="4" id="KW-1185">Reference proteome</keyword>
<organism evidence="1 3">
    <name type="scientific">Morococcus cerebrosus</name>
    <dbReference type="NCBI Taxonomy" id="1056807"/>
    <lineage>
        <taxon>Bacteria</taxon>
        <taxon>Pseudomonadati</taxon>
        <taxon>Pseudomonadota</taxon>
        <taxon>Betaproteobacteria</taxon>
        <taxon>Neisseriales</taxon>
        <taxon>Neisseriaceae</taxon>
        <taxon>Morococcus</taxon>
    </lineage>
</organism>
<name>A0A0C1H4M1_9NEIS</name>
<evidence type="ECO:0000313" key="4">
    <source>
        <dbReference type="Proteomes" id="UP000829504"/>
    </source>
</evidence>
<accession>A0A0C1H4M1</accession>
<evidence type="ECO:0000313" key="2">
    <source>
        <dbReference type="EMBL" id="UNV88115.1"/>
    </source>
</evidence>
<dbReference type="Proteomes" id="UP000829504">
    <property type="component" value="Chromosome"/>
</dbReference>
<dbReference type="AlphaFoldDB" id="A0A0C1H4M1"/>
<dbReference type="EMBL" id="CP094242">
    <property type="protein sequence ID" value="UNV88115.1"/>
    <property type="molecule type" value="Genomic_DNA"/>
</dbReference>
<evidence type="ECO:0000313" key="3">
    <source>
        <dbReference type="Proteomes" id="UP000031390"/>
    </source>
</evidence>
<reference evidence="1 3" key="1">
    <citation type="submission" date="2014-12" db="EMBL/GenBank/DDBJ databases">
        <title>Genome sequence of Morococcus cerebrosus.</title>
        <authorList>
            <person name="Shin S.-K."/>
            <person name="Yi H."/>
        </authorList>
    </citation>
    <scope>NUCLEOTIDE SEQUENCE [LARGE SCALE GENOMIC DNA]</scope>
    <source>
        <strain evidence="1 3">CIP 81.93</strain>
    </source>
</reference>
<dbReference type="EMBL" id="JUFZ01000015">
    <property type="protein sequence ID" value="KIC12671.1"/>
    <property type="molecule type" value="Genomic_DNA"/>
</dbReference>
<reference evidence="2 4" key="2">
    <citation type="submission" date="2022-03" db="EMBL/GenBank/DDBJ databases">
        <title>Genome sequencing of Morococcus cerebrosus.</title>
        <authorList>
            <person name="Baek M.-G."/>
            <person name="Yi H."/>
        </authorList>
    </citation>
    <scope>NUCLEOTIDE SEQUENCE [LARGE SCALE GENOMIC DNA]</scope>
    <source>
        <strain evidence="2 4">CIP 81.93</strain>
    </source>
</reference>